<dbReference type="UniPathway" id="UPA00148"/>
<dbReference type="InterPro" id="IPR014776">
    <property type="entry name" value="4pyrrole_Mease_sub2"/>
</dbReference>
<evidence type="ECO:0000256" key="3">
    <source>
        <dbReference type="ARBA" id="ARBA00022691"/>
    </source>
</evidence>
<keyword evidence="1 8" id="KW-0489">Methyltransferase</keyword>
<dbReference type="AlphaFoldDB" id="A0A2R6AA25"/>
<evidence type="ECO:0000259" key="4">
    <source>
        <dbReference type="Pfam" id="PF00590"/>
    </source>
</evidence>
<evidence type="ECO:0000256" key="2">
    <source>
        <dbReference type="ARBA" id="ARBA00022679"/>
    </source>
</evidence>
<dbReference type="NCBIfam" id="TIGR02467">
    <property type="entry name" value="CbiE"/>
    <property type="match status" value="1"/>
</dbReference>
<dbReference type="SUPFAM" id="SSF53790">
    <property type="entry name" value="Tetrapyrrole methylase"/>
    <property type="match status" value="1"/>
</dbReference>
<reference evidence="8 9" key="1">
    <citation type="submission" date="2017-04" db="EMBL/GenBank/DDBJ databases">
        <title>Novel microbial lineages endemic to geothermal iron-oxide mats fill important gaps in the evolutionary history of Archaea.</title>
        <authorList>
            <person name="Jay Z.J."/>
            <person name="Beam J.P."/>
            <person name="Dlakic M."/>
            <person name="Rusch D.B."/>
            <person name="Kozubal M.A."/>
            <person name="Inskeep W.P."/>
        </authorList>
    </citation>
    <scope>NUCLEOTIDE SEQUENCE [LARGE SCALE GENOMIC DNA]</scope>
    <source>
        <strain evidence="8">OSP_D</strain>
    </source>
</reference>
<evidence type="ECO:0000259" key="6">
    <source>
        <dbReference type="Pfam" id="PF11760"/>
    </source>
</evidence>
<dbReference type="Pfam" id="PF01890">
    <property type="entry name" value="CbiG_C"/>
    <property type="match status" value="1"/>
</dbReference>
<dbReference type="InterPro" id="IPR035996">
    <property type="entry name" value="4pyrrol_Methylase_sf"/>
</dbReference>
<dbReference type="Pfam" id="PF00590">
    <property type="entry name" value="TP_methylase"/>
    <property type="match status" value="1"/>
</dbReference>
<dbReference type="InterPro" id="IPR012818">
    <property type="entry name" value="CbiE"/>
</dbReference>
<dbReference type="InterPro" id="IPR021745">
    <property type="entry name" value="CbiG_mid"/>
</dbReference>
<evidence type="ECO:0000256" key="1">
    <source>
        <dbReference type="ARBA" id="ARBA00022603"/>
    </source>
</evidence>
<name>A0A2R6AA25_9ARCH</name>
<evidence type="ECO:0000259" key="5">
    <source>
        <dbReference type="Pfam" id="PF01890"/>
    </source>
</evidence>
<dbReference type="PANTHER" id="PTHR37477:SF1">
    <property type="entry name" value="COBALT-PRECORRIN-5A HYDROLASE"/>
    <property type="match status" value="1"/>
</dbReference>
<dbReference type="Gene3D" id="3.30.420.180">
    <property type="entry name" value="CobE/GbiG C-terminal domain"/>
    <property type="match status" value="1"/>
</dbReference>
<dbReference type="Gene3D" id="3.40.50.11220">
    <property type="match status" value="1"/>
</dbReference>
<proteinExistence type="predicted"/>
<dbReference type="Gene3D" id="3.30.950.10">
    <property type="entry name" value="Methyltransferase, Cobalt-precorrin-4 Transmethylase, Domain 2"/>
    <property type="match status" value="1"/>
</dbReference>
<dbReference type="CDD" id="cd11644">
    <property type="entry name" value="Precorrin-6Y-MT"/>
    <property type="match status" value="1"/>
</dbReference>
<dbReference type="Pfam" id="PF11760">
    <property type="entry name" value="CbiG_N"/>
    <property type="match status" value="1"/>
</dbReference>
<accession>A0A2R6AA25</accession>
<dbReference type="Proteomes" id="UP000240880">
    <property type="component" value="Unassembled WGS sequence"/>
</dbReference>
<dbReference type="SUPFAM" id="SSF159672">
    <property type="entry name" value="CbiG N-terminal domain-like"/>
    <property type="match status" value="1"/>
</dbReference>
<organism evidence="8 9">
    <name type="scientific">Candidatus Marsarchaeota G1 archaeon OSP_D</name>
    <dbReference type="NCBI Taxonomy" id="1978155"/>
    <lineage>
        <taxon>Archaea</taxon>
        <taxon>Candidatus Marsarchaeota</taxon>
        <taxon>Candidatus Marsarchaeota group 1</taxon>
    </lineage>
</organism>
<feature type="domain" description="Cobalamin synthesis G N-terminal" evidence="6">
    <location>
        <begin position="52"/>
        <end position="132"/>
    </location>
</feature>
<dbReference type="GO" id="GO:0032259">
    <property type="term" value="P:methylation"/>
    <property type="evidence" value="ECO:0007669"/>
    <property type="project" value="UniProtKB-KW"/>
</dbReference>
<dbReference type="EMBL" id="NEXC01000030">
    <property type="protein sequence ID" value="PSN83264.1"/>
    <property type="molecule type" value="Genomic_DNA"/>
</dbReference>
<dbReference type="InterPro" id="IPR000878">
    <property type="entry name" value="4pyrrol_Mease"/>
</dbReference>
<feature type="domain" description="CobE/GbiG C-terminal" evidence="5">
    <location>
        <begin position="223"/>
        <end position="342"/>
    </location>
</feature>
<dbReference type="PANTHER" id="PTHR37477">
    <property type="entry name" value="COBALT-PRECORRIN-5A HYDROLASE"/>
    <property type="match status" value="1"/>
</dbReference>
<dbReference type="Pfam" id="PF11761">
    <property type="entry name" value="CbiG_mid"/>
    <property type="match status" value="1"/>
</dbReference>
<dbReference type="InterPro" id="IPR021744">
    <property type="entry name" value="CbiG_N"/>
</dbReference>
<protein>
    <submittedName>
        <fullName evidence="8">Precorrin-6y C5,15-methyltransferase (Decarboxylating) subunit CbiE</fullName>
    </submittedName>
</protein>
<evidence type="ECO:0000259" key="7">
    <source>
        <dbReference type="Pfam" id="PF11761"/>
    </source>
</evidence>
<evidence type="ECO:0000313" key="9">
    <source>
        <dbReference type="Proteomes" id="UP000240880"/>
    </source>
</evidence>
<dbReference type="GO" id="GO:0009236">
    <property type="term" value="P:cobalamin biosynthetic process"/>
    <property type="evidence" value="ECO:0007669"/>
    <property type="project" value="UniProtKB-UniPathway"/>
</dbReference>
<dbReference type="InterPro" id="IPR002750">
    <property type="entry name" value="CobE/GbiG_C"/>
</dbReference>
<dbReference type="Gene3D" id="3.40.1010.10">
    <property type="entry name" value="Cobalt-precorrin-4 Transmethylase, Domain 1"/>
    <property type="match status" value="1"/>
</dbReference>
<feature type="domain" description="Cobalamin biosynthesis central region" evidence="7">
    <location>
        <begin position="138"/>
        <end position="219"/>
    </location>
</feature>
<dbReference type="InterPro" id="IPR038029">
    <property type="entry name" value="GbiG_N_sf"/>
</dbReference>
<dbReference type="InterPro" id="IPR052553">
    <property type="entry name" value="CbiG_hydrolase"/>
</dbReference>
<gene>
    <name evidence="8" type="ORF">B9Q01_05350</name>
</gene>
<evidence type="ECO:0000313" key="8">
    <source>
        <dbReference type="EMBL" id="PSN83264.1"/>
    </source>
</evidence>
<dbReference type="InterPro" id="IPR036518">
    <property type="entry name" value="CobE/GbiG_C_sf"/>
</dbReference>
<dbReference type="InterPro" id="IPR014777">
    <property type="entry name" value="4pyrrole_Mease_sub1"/>
</dbReference>
<feature type="domain" description="Tetrapyrrole methylase" evidence="4">
    <location>
        <begin position="352"/>
        <end position="551"/>
    </location>
</feature>
<dbReference type="GO" id="GO:0008276">
    <property type="term" value="F:protein methyltransferase activity"/>
    <property type="evidence" value="ECO:0007669"/>
    <property type="project" value="InterPro"/>
</dbReference>
<keyword evidence="3" id="KW-0949">S-adenosyl-L-methionine</keyword>
<keyword evidence="2 8" id="KW-0808">Transferase</keyword>
<sequence>MKKIAVVSVSSPGAAVGDKITQKLNELGFFAHHYHKYESGIGVSYKGSVSQVFKQVYKVVDGIVAIMALGGLVRVITPLLRSKLSDPAVVCVDDAARFCISVCSGHLGGANELASIVAKILGATPVITTATDSLGKASVEEMAEKFGCEIKNLGSLLEVNAAIVNGKKLGVVVLTPVFAQGERVNEEQLLEKEKRYDALVVISDKEPKGLTKPYVWLKPKRKVVIGIGSVKGVSSDEVVKAITQALEKAGISLSDVQAVASIKEENAFVEACKRLGLRFVKLEKDSLKAFNHPELSPPSEQVLKHVGLSGVAEPCALYVAGEGSTLILKKTKFWRRITLAIASVPISAQSAKLFVVGVGPGSQEYLTDCAKRAILDAKVVAGYAHPLRTVRHLLSGKVVLTFTIKDSKQKIEQICQRVKQGESCAIVLTGDACFSEKELLQKIPCDFEIIPGISSIQVAAARCGVSLDKAHVLTLHESGERELLEQKLREVVDSIKRSKPVLLLPRPYDLMPNEIASLLISFGAPKHTTVRVYENLTLENETQTQATLASLPRKTYSDLTVMVINV</sequence>
<comment type="caution">
    <text evidence="8">The sequence shown here is derived from an EMBL/GenBank/DDBJ whole genome shotgun (WGS) entry which is preliminary data.</text>
</comment>
<dbReference type="SUPFAM" id="SSF159664">
    <property type="entry name" value="CobE/GbiG C-terminal domain-like"/>
    <property type="match status" value="1"/>
</dbReference>